<name>A0ABV9EV52_9ACTN</name>
<feature type="domain" description="N-acetyltransferase" evidence="1">
    <location>
        <begin position="5"/>
        <end position="152"/>
    </location>
</feature>
<comment type="caution">
    <text evidence="2">The sequence shown here is derived from an EMBL/GenBank/DDBJ whole genome shotgun (WGS) entry which is preliminary data.</text>
</comment>
<dbReference type="Proteomes" id="UP001595891">
    <property type="component" value="Unassembled WGS sequence"/>
</dbReference>
<organism evidence="2 3">
    <name type="scientific">Sphaerisporangium corydalis</name>
    <dbReference type="NCBI Taxonomy" id="1441875"/>
    <lineage>
        <taxon>Bacteria</taxon>
        <taxon>Bacillati</taxon>
        <taxon>Actinomycetota</taxon>
        <taxon>Actinomycetes</taxon>
        <taxon>Streptosporangiales</taxon>
        <taxon>Streptosporangiaceae</taxon>
        <taxon>Sphaerisporangium</taxon>
    </lineage>
</organism>
<dbReference type="PROSITE" id="PS51186">
    <property type="entry name" value="GNAT"/>
    <property type="match status" value="1"/>
</dbReference>
<dbReference type="GO" id="GO:0016746">
    <property type="term" value="F:acyltransferase activity"/>
    <property type="evidence" value="ECO:0007669"/>
    <property type="project" value="UniProtKB-KW"/>
</dbReference>
<keyword evidence="3" id="KW-1185">Reference proteome</keyword>
<protein>
    <submittedName>
        <fullName evidence="2">GNAT family N-acetyltransferase</fullName>
        <ecNumber evidence="2">2.3.-.-</ecNumber>
    </submittedName>
</protein>
<dbReference type="EMBL" id="JBHSFN010000054">
    <property type="protein sequence ID" value="MFC4592477.1"/>
    <property type="molecule type" value="Genomic_DNA"/>
</dbReference>
<gene>
    <name evidence="2" type="ORF">ACFO8L_40775</name>
</gene>
<evidence type="ECO:0000313" key="2">
    <source>
        <dbReference type="EMBL" id="MFC4592477.1"/>
    </source>
</evidence>
<dbReference type="Pfam" id="PF13302">
    <property type="entry name" value="Acetyltransf_3"/>
    <property type="match status" value="1"/>
</dbReference>
<dbReference type="PANTHER" id="PTHR43328:SF1">
    <property type="entry name" value="N-ACETYLTRANSFERASE DOMAIN-CONTAINING PROTEIN"/>
    <property type="match status" value="1"/>
</dbReference>
<keyword evidence="2" id="KW-0012">Acyltransferase</keyword>
<dbReference type="PANTHER" id="PTHR43328">
    <property type="entry name" value="ACETYLTRANSFERASE-RELATED"/>
    <property type="match status" value="1"/>
</dbReference>
<dbReference type="SUPFAM" id="SSF55729">
    <property type="entry name" value="Acyl-CoA N-acyltransferases (Nat)"/>
    <property type="match status" value="1"/>
</dbReference>
<evidence type="ECO:0000313" key="3">
    <source>
        <dbReference type="Proteomes" id="UP001595891"/>
    </source>
</evidence>
<dbReference type="EC" id="2.3.-.-" evidence="2"/>
<accession>A0ABV9EV52</accession>
<dbReference type="InterPro" id="IPR016181">
    <property type="entry name" value="Acyl_CoA_acyltransferase"/>
</dbReference>
<sequence>MSVEVLLRAVEQADLEIFHQQEQDPEAVRRSKFASREREAFMTHWANRILADPTNLVRTVTVNGETAGNLLSWWEGDERFIGYWFGREYWGRGVGTAALTLYLREEKIRPLYADPYAGNTGSVRLLEKCGFQRTGTVQHGENEHIMLVLTED</sequence>
<dbReference type="RefSeq" id="WP_262850575.1">
    <property type="nucleotide sequence ID" value="NZ_JANZYP010000110.1"/>
</dbReference>
<dbReference type="InterPro" id="IPR000182">
    <property type="entry name" value="GNAT_dom"/>
</dbReference>
<evidence type="ECO:0000259" key="1">
    <source>
        <dbReference type="PROSITE" id="PS51186"/>
    </source>
</evidence>
<keyword evidence="2" id="KW-0808">Transferase</keyword>
<reference evidence="3" key="1">
    <citation type="journal article" date="2019" name="Int. J. Syst. Evol. Microbiol.">
        <title>The Global Catalogue of Microorganisms (GCM) 10K type strain sequencing project: providing services to taxonomists for standard genome sequencing and annotation.</title>
        <authorList>
            <consortium name="The Broad Institute Genomics Platform"/>
            <consortium name="The Broad Institute Genome Sequencing Center for Infectious Disease"/>
            <person name="Wu L."/>
            <person name="Ma J."/>
        </authorList>
    </citation>
    <scope>NUCLEOTIDE SEQUENCE [LARGE SCALE GENOMIC DNA]</scope>
    <source>
        <strain evidence="3">CCUG 49560</strain>
    </source>
</reference>
<proteinExistence type="predicted"/>
<dbReference type="Gene3D" id="3.40.630.30">
    <property type="match status" value="1"/>
</dbReference>